<dbReference type="AlphaFoldDB" id="A0A833SCW1"/>
<reference evidence="1" key="1">
    <citation type="submission" date="2020-04" db="EMBL/GenBank/DDBJ databases">
        <title>Hybrid Assembly of Korean Phytophthora infestans isolates.</title>
        <authorList>
            <person name="Prokchorchik M."/>
            <person name="Lee Y."/>
            <person name="Seo J."/>
            <person name="Cho J.-H."/>
            <person name="Park Y.-E."/>
            <person name="Jang D.-C."/>
            <person name="Im J.-S."/>
            <person name="Choi J.-G."/>
            <person name="Park H.-J."/>
            <person name="Lee G.-B."/>
            <person name="Lee Y.-G."/>
            <person name="Hong S.-Y."/>
            <person name="Cho K."/>
            <person name="Sohn K.H."/>
        </authorList>
    </citation>
    <scope>NUCLEOTIDE SEQUENCE</scope>
    <source>
        <strain evidence="1">KR_1_A1</strain>
    </source>
</reference>
<evidence type="ECO:0000313" key="2">
    <source>
        <dbReference type="EMBL" id="KAF4033274.1"/>
    </source>
</evidence>
<dbReference type="EMBL" id="WSZM01001468">
    <property type="protein sequence ID" value="KAF4027429.1"/>
    <property type="molecule type" value="Genomic_DNA"/>
</dbReference>
<evidence type="ECO:0000313" key="1">
    <source>
        <dbReference type="EMBL" id="KAF4027429.1"/>
    </source>
</evidence>
<protein>
    <submittedName>
        <fullName evidence="1">Uncharacterized protein</fullName>
    </submittedName>
</protein>
<gene>
    <name evidence="2" type="ORF">GN244_ATG14790</name>
    <name evidence="1" type="ORF">GN244_ATG20960</name>
</gene>
<keyword evidence="3" id="KW-1185">Reference proteome</keyword>
<evidence type="ECO:0000313" key="3">
    <source>
        <dbReference type="Proteomes" id="UP000602510"/>
    </source>
</evidence>
<organism evidence="1 3">
    <name type="scientific">Phytophthora infestans</name>
    <name type="common">Potato late blight agent</name>
    <name type="synonym">Botrytis infestans</name>
    <dbReference type="NCBI Taxonomy" id="4787"/>
    <lineage>
        <taxon>Eukaryota</taxon>
        <taxon>Sar</taxon>
        <taxon>Stramenopiles</taxon>
        <taxon>Oomycota</taxon>
        <taxon>Peronosporomycetes</taxon>
        <taxon>Peronosporales</taxon>
        <taxon>Peronosporaceae</taxon>
        <taxon>Phytophthora</taxon>
    </lineage>
</organism>
<accession>A0A833SCW1</accession>
<sequence length="62" mass="6886">MPKPRHLLFKTVEIGEDEETPEFIAKLILDVIDEAERLGKIVAVTSDNPNAMMAAMGILEAY</sequence>
<dbReference type="EMBL" id="WSZM01000427">
    <property type="protein sequence ID" value="KAF4033274.1"/>
    <property type="molecule type" value="Genomic_DNA"/>
</dbReference>
<name>A0A833SCW1_PHYIN</name>
<dbReference type="Proteomes" id="UP000602510">
    <property type="component" value="Unassembled WGS sequence"/>
</dbReference>
<comment type="caution">
    <text evidence="1">The sequence shown here is derived from an EMBL/GenBank/DDBJ whole genome shotgun (WGS) entry which is preliminary data.</text>
</comment>
<proteinExistence type="predicted"/>